<dbReference type="EMBL" id="CAFBLQ010000185">
    <property type="protein sequence ID" value="CAB4881548.1"/>
    <property type="molecule type" value="Genomic_DNA"/>
</dbReference>
<evidence type="ECO:0000259" key="8">
    <source>
        <dbReference type="Pfam" id="PF02770"/>
    </source>
</evidence>
<dbReference type="InterPro" id="IPR050741">
    <property type="entry name" value="Acyl-CoA_dehydrogenase"/>
</dbReference>
<dbReference type="Gene3D" id="1.10.540.10">
    <property type="entry name" value="Acyl-CoA dehydrogenase/oxidase, N-terminal domain"/>
    <property type="match status" value="1"/>
</dbReference>
<dbReference type="FunFam" id="2.40.110.10:FF:000002">
    <property type="entry name" value="Acyl-CoA dehydrogenase fadE12"/>
    <property type="match status" value="1"/>
</dbReference>
<evidence type="ECO:0000259" key="7">
    <source>
        <dbReference type="Pfam" id="PF00441"/>
    </source>
</evidence>
<dbReference type="Pfam" id="PF02770">
    <property type="entry name" value="Acyl-CoA_dh_M"/>
    <property type="match status" value="1"/>
</dbReference>
<dbReference type="InterPro" id="IPR009075">
    <property type="entry name" value="AcylCo_DH/oxidase_C"/>
</dbReference>
<dbReference type="AlphaFoldDB" id="A0A6J7EIN5"/>
<organism evidence="10">
    <name type="scientific">freshwater metagenome</name>
    <dbReference type="NCBI Taxonomy" id="449393"/>
    <lineage>
        <taxon>unclassified sequences</taxon>
        <taxon>metagenomes</taxon>
        <taxon>ecological metagenomes</taxon>
    </lineage>
</organism>
<dbReference type="GO" id="GO:0003995">
    <property type="term" value="F:acyl-CoA dehydrogenase activity"/>
    <property type="evidence" value="ECO:0007669"/>
    <property type="project" value="TreeGrafter"/>
</dbReference>
<dbReference type="InterPro" id="IPR006091">
    <property type="entry name" value="Acyl-CoA_Oxase/DH_mid-dom"/>
</dbReference>
<dbReference type="InterPro" id="IPR036250">
    <property type="entry name" value="AcylCo_DH-like_C"/>
</dbReference>
<dbReference type="Pfam" id="PF00441">
    <property type="entry name" value="Acyl-CoA_dh_1"/>
    <property type="match status" value="1"/>
</dbReference>
<dbReference type="GO" id="GO:0005737">
    <property type="term" value="C:cytoplasm"/>
    <property type="evidence" value="ECO:0007669"/>
    <property type="project" value="TreeGrafter"/>
</dbReference>
<dbReference type="Gene3D" id="1.20.140.10">
    <property type="entry name" value="Butyryl-CoA Dehydrogenase, subunit A, domain 3"/>
    <property type="match status" value="1"/>
</dbReference>
<feature type="domain" description="Acyl-CoA oxidase/dehydrogenase middle" evidence="8">
    <location>
        <begin position="128"/>
        <end position="207"/>
    </location>
</feature>
<protein>
    <submittedName>
        <fullName evidence="10">Unannotated protein</fullName>
    </submittedName>
</protein>
<dbReference type="InterPro" id="IPR046373">
    <property type="entry name" value="Acyl-CoA_Oxase/DH_mid-dom_sf"/>
</dbReference>
<evidence type="ECO:0000256" key="2">
    <source>
        <dbReference type="ARBA" id="ARBA00009347"/>
    </source>
</evidence>
<dbReference type="InterPro" id="IPR009100">
    <property type="entry name" value="AcylCoA_DH/oxidase_NM_dom_sf"/>
</dbReference>
<reference evidence="10" key="1">
    <citation type="submission" date="2020-05" db="EMBL/GenBank/DDBJ databases">
        <authorList>
            <person name="Chiriac C."/>
            <person name="Salcher M."/>
            <person name="Ghai R."/>
            <person name="Kavagutti S V."/>
        </authorList>
    </citation>
    <scope>NUCLEOTIDE SEQUENCE</scope>
</reference>
<gene>
    <name evidence="10" type="ORF">UFOPK3423_01395</name>
</gene>
<keyword evidence="4" id="KW-0285">Flavoprotein</keyword>
<proteinExistence type="inferred from homology"/>
<keyword evidence="5" id="KW-0274">FAD</keyword>
<accession>A0A6J7EIN5</accession>
<dbReference type="Pfam" id="PF02771">
    <property type="entry name" value="Acyl-CoA_dh_N"/>
    <property type="match status" value="1"/>
</dbReference>
<dbReference type="InterPro" id="IPR013786">
    <property type="entry name" value="AcylCoA_DH/ox_N"/>
</dbReference>
<evidence type="ECO:0000256" key="5">
    <source>
        <dbReference type="ARBA" id="ARBA00022827"/>
    </source>
</evidence>
<evidence type="ECO:0000259" key="9">
    <source>
        <dbReference type="Pfam" id="PF02771"/>
    </source>
</evidence>
<evidence type="ECO:0000256" key="4">
    <source>
        <dbReference type="ARBA" id="ARBA00022630"/>
    </source>
</evidence>
<dbReference type="PANTHER" id="PTHR48083:SF13">
    <property type="entry name" value="ACYL-COA DEHYDROGENASE FAMILY MEMBER 11"/>
    <property type="match status" value="1"/>
</dbReference>
<feature type="domain" description="Acyl-CoA dehydrogenase/oxidase C-terminal" evidence="7">
    <location>
        <begin position="243"/>
        <end position="388"/>
    </location>
</feature>
<dbReference type="PANTHER" id="PTHR48083">
    <property type="entry name" value="MEDIUM-CHAIN SPECIFIC ACYL-COA DEHYDROGENASE, MITOCHONDRIAL-RELATED"/>
    <property type="match status" value="1"/>
</dbReference>
<sequence>MTWDFSTEPEWEQQLEWMRAFMRERILPLEALHLDHKTFLGAIVPLQDEVKAQGLWAAHLEPEHGGQGHGQVKLAQMHEILGMSDLGPGVFGNQAPDSGNGELLALAATEEQKERWLKPLLAGEILSAFSMTEQGTGSDPKQFKTMAVREGDEWVINGVKWFVSNADRASFHILMAVTDPTVHPYEGQSMIIVPTDTPGIEIRPLGVMNDPTASGPIHDHCEVHYRDVRVPYDNTLGGEGQAFVLAQKRLGPGRIHHCMRWIGVAQRAFDDMCERAVSKSVHGARLADHQFVQDFIAISAAELSASRLLTLHAAWKIDQVGASGARKEISMIKYHGAKVMHDVLDRAIQVYGSLGFSSDMPLAEMYAYARAARLYDGPDEVHKATVAKLIAREYEPVDIPTDHIPTRRAAALEQYAHLFDVVAVQ</sequence>
<dbReference type="GO" id="GO:0050660">
    <property type="term" value="F:flavin adenine dinucleotide binding"/>
    <property type="evidence" value="ECO:0007669"/>
    <property type="project" value="InterPro"/>
</dbReference>
<keyword evidence="6" id="KW-0560">Oxidoreductase</keyword>
<evidence type="ECO:0000256" key="1">
    <source>
        <dbReference type="ARBA" id="ARBA00001974"/>
    </source>
</evidence>
<dbReference type="SUPFAM" id="SSF47203">
    <property type="entry name" value="Acyl-CoA dehydrogenase C-terminal domain-like"/>
    <property type="match status" value="1"/>
</dbReference>
<evidence type="ECO:0000256" key="6">
    <source>
        <dbReference type="ARBA" id="ARBA00023002"/>
    </source>
</evidence>
<comment type="subunit">
    <text evidence="3">Homodimer.</text>
</comment>
<evidence type="ECO:0000256" key="3">
    <source>
        <dbReference type="ARBA" id="ARBA00011738"/>
    </source>
</evidence>
<name>A0A6J7EIN5_9ZZZZ</name>
<comment type="cofactor">
    <cofactor evidence="1">
        <name>FAD</name>
        <dbReference type="ChEBI" id="CHEBI:57692"/>
    </cofactor>
</comment>
<evidence type="ECO:0000313" key="10">
    <source>
        <dbReference type="EMBL" id="CAB4881548.1"/>
    </source>
</evidence>
<dbReference type="SUPFAM" id="SSF56645">
    <property type="entry name" value="Acyl-CoA dehydrogenase NM domain-like"/>
    <property type="match status" value="1"/>
</dbReference>
<dbReference type="InterPro" id="IPR037069">
    <property type="entry name" value="AcylCoA_DH/ox_N_sf"/>
</dbReference>
<dbReference type="GO" id="GO:0033539">
    <property type="term" value="P:fatty acid beta-oxidation using acyl-CoA dehydrogenase"/>
    <property type="evidence" value="ECO:0007669"/>
    <property type="project" value="TreeGrafter"/>
</dbReference>
<dbReference type="Gene3D" id="2.40.110.10">
    <property type="entry name" value="Butyryl-CoA Dehydrogenase, subunit A, domain 2"/>
    <property type="match status" value="1"/>
</dbReference>
<comment type="similarity">
    <text evidence="2">Belongs to the acyl-CoA dehydrogenase family.</text>
</comment>
<feature type="domain" description="Acyl-CoA dehydrogenase/oxidase N-terminal" evidence="9">
    <location>
        <begin position="11"/>
        <end position="124"/>
    </location>
</feature>